<evidence type="ECO:0000256" key="2">
    <source>
        <dbReference type="ARBA" id="ARBA00005446"/>
    </source>
</evidence>
<dbReference type="FunFam" id="3.40.50.300:FF:001975">
    <property type="entry name" value="ATP-dependent DNA helicase"/>
    <property type="match status" value="1"/>
</dbReference>
<dbReference type="AlphaFoldDB" id="A0A5C3NCE0"/>
<evidence type="ECO:0000256" key="4">
    <source>
        <dbReference type="ARBA" id="ARBA00022801"/>
    </source>
</evidence>
<dbReference type="InterPro" id="IPR004589">
    <property type="entry name" value="DNA_helicase_ATP-dep_RecQ"/>
</dbReference>
<evidence type="ECO:0000313" key="15">
    <source>
        <dbReference type="Proteomes" id="UP000305948"/>
    </source>
</evidence>
<keyword evidence="6 11" id="KW-0067">ATP-binding</keyword>
<comment type="similarity">
    <text evidence="2 11">Belongs to the helicase family. RecQ subfamily.</text>
</comment>
<evidence type="ECO:0000256" key="6">
    <source>
        <dbReference type="ARBA" id="ARBA00022840"/>
    </source>
</evidence>
<dbReference type="GO" id="GO:0005524">
    <property type="term" value="F:ATP binding"/>
    <property type="evidence" value="ECO:0007669"/>
    <property type="project" value="UniProtKB-KW"/>
</dbReference>
<dbReference type="GO" id="GO:0009378">
    <property type="term" value="F:four-way junction helicase activity"/>
    <property type="evidence" value="ECO:0007669"/>
    <property type="project" value="TreeGrafter"/>
</dbReference>
<dbReference type="Pfam" id="PF00270">
    <property type="entry name" value="DEAD"/>
    <property type="match status" value="1"/>
</dbReference>
<keyword evidence="4 11" id="KW-0378">Hydrolase</keyword>
<accession>A0A5C3NCE0</accession>
<keyword evidence="5 11" id="KW-0347">Helicase</keyword>
<dbReference type="GO" id="GO:0005694">
    <property type="term" value="C:chromosome"/>
    <property type="evidence" value="ECO:0007669"/>
    <property type="project" value="TreeGrafter"/>
</dbReference>
<dbReference type="CDD" id="cd17920">
    <property type="entry name" value="DEXHc_RecQ"/>
    <property type="match status" value="1"/>
</dbReference>
<dbReference type="Pfam" id="PF16124">
    <property type="entry name" value="RecQ_Zn_bind"/>
    <property type="match status" value="1"/>
</dbReference>
<evidence type="ECO:0000259" key="12">
    <source>
        <dbReference type="PROSITE" id="PS51192"/>
    </source>
</evidence>
<dbReference type="InterPro" id="IPR018982">
    <property type="entry name" value="RQC_domain"/>
</dbReference>
<protein>
    <recommendedName>
        <fullName evidence="11">ATP-dependent DNA helicase</fullName>
        <ecNumber evidence="11">5.6.2.4</ecNumber>
    </recommendedName>
</protein>
<dbReference type="STRING" id="5364.A0A5C3NCE0"/>
<dbReference type="InterPro" id="IPR001650">
    <property type="entry name" value="Helicase_C-like"/>
</dbReference>
<dbReference type="EC" id="5.6.2.4" evidence="11"/>
<evidence type="ECO:0000256" key="7">
    <source>
        <dbReference type="ARBA" id="ARBA00023125"/>
    </source>
</evidence>
<reference evidence="14 15" key="1">
    <citation type="journal article" date="2019" name="Nat. Ecol. Evol.">
        <title>Megaphylogeny resolves global patterns of mushroom evolution.</title>
        <authorList>
            <person name="Varga T."/>
            <person name="Krizsan K."/>
            <person name="Foldi C."/>
            <person name="Dima B."/>
            <person name="Sanchez-Garcia M."/>
            <person name="Sanchez-Ramirez S."/>
            <person name="Szollosi G.J."/>
            <person name="Szarkandi J.G."/>
            <person name="Papp V."/>
            <person name="Albert L."/>
            <person name="Andreopoulos W."/>
            <person name="Angelini C."/>
            <person name="Antonin V."/>
            <person name="Barry K.W."/>
            <person name="Bougher N.L."/>
            <person name="Buchanan P."/>
            <person name="Buyck B."/>
            <person name="Bense V."/>
            <person name="Catcheside P."/>
            <person name="Chovatia M."/>
            <person name="Cooper J."/>
            <person name="Damon W."/>
            <person name="Desjardin D."/>
            <person name="Finy P."/>
            <person name="Geml J."/>
            <person name="Haridas S."/>
            <person name="Hughes K."/>
            <person name="Justo A."/>
            <person name="Karasinski D."/>
            <person name="Kautmanova I."/>
            <person name="Kiss B."/>
            <person name="Kocsube S."/>
            <person name="Kotiranta H."/>
            <person name="LaButti K.M."/>
            <person name="Lechner B.E."/>
            <person name="Liimatainen K."/>
            <person name="Lipzen A."/>
            <person name="Lukacs Z."/>
            <person name="Mihaltcheva S."/>
            <person name="Morgado L.N."/>
            <person name="Niskanen T."/>
            <person name="Noordeloos M.E."/>
            <person name="Ohm R.A."/>
            <person name="Ortiz-Santana B."/>
            <person name="Ovrebo C."/>
            <person name="Racz N."/>
            <person name="Riley R."/>
            <person name="Savchenko A."/>
            <person name="Shiryaev A."/>
            <person name="Soop K."/>
            <person name="Spirin V."/>
            <person name="Szebenyi C."/>
            <person name="Tomsovsky M."/>
            <person name="Tulloss R.E."/>
            <person name="Uehling J."/>
            <person name="Grigoriev I.V."/>
            <person name="Vagvolgyi C."/>
            <person name="Papp T."/>
            <person name="Martin F.M."/>
            <person name="Miettinen O."/>
            <person name="Hibbett D.S."/>
            <person name="Nagy L.G."/>
        </authorList>
    </citation>
    <scope>NUCLEOTIDE SEQUENCE [LARGE SCALE GENOMIC DNA]</scope>
    <source>
        <strain evidence="14 15">OMC1185</strain>
    </source>
</reference>
<dbReference type="Proteomes" id="UP000305948">
    <property type="component" value="Unassembled WGS sequence"/>
</dbReference>
<proteinExistence type="inferred from homology"/>
<dbReference type="OrthoDB" id="10261556at2759"/>
<dbReference type="InterPro" id="IPR036390">
    <property type="entry name" value="WH_DNA-bd_sf"/>
</dbReference>
<keyword evidence="9 11" id="KW-0539">Nucleus</keyword>
<dbReference type="CDD" id="cd18794">
    <property type="entry name" value="SF2_C_RecQ"/>
    <property type="match status" value="1"/>
</dbReference>
<dbReference type="FunFam" id="3.40.50.300:FF:001389">
    <property type="entry name" value="ATP-dependent DNA helicase RecQ"/>
    <property type="match status" value="1"/>
</dbReference>
<dbReference type="GO" id="GO:0006260">
    <property type="term" value="P:DNA replication"/>
    <property type="evidence" value="ECO:0007669"/>
    <property type="project" value="InterPro"/>
</dbReference>
<comment type="subcellular location">
    <subcellularLocation>
        <location evidence="1 11">Nucleus</location>
    </subcellularLocation>
</comment>
<dbReference type="GO" id="GO:0000724">
    <property type="term" value="P:double-strand break repair via homologous recombination"/>
    <property type="evidence" value="ECO:0007669"/>
    <property type="project" value="TreeGrafter"/>
</dbReference>
<dbReference type="SMART" id="SM00487">
    <property type="entry name" value="DEXDc"/>
    <property type="match status" value="1"/>
</dbReference>
<dbReference type="Gene3D" id="1.10.10.10">
    <property type="entry name" value="Winged helix-like DNA-binding domain superfamily/Winged helix DNA-binding domain"/>
    <property type="match status" value="1"/>
</dbReference>
<evidence type="ECO:0000259" key="13">
    <source>
        <dbReference type="PROSITE" id="PS51194"/>
    </source>
</evidence>
<evidence type="ECO:0000313" key="14">
    <source>
        <dbReference type="EMBL" id="TFK55354.1"/>
    </source>
</evidence>
<dbReference type="PROSITE" id="PS51194">
    <property type="entry name" value="HELICASE_CTER"/>
    <property type="match status" value="1"/>
</dbReference>
<evidence type="ECO:0000256" key="8">
    <source>
        <dbReference type="ARBA" id="ARBA00023235"/>
    </source>
</evidence>
<dbReference type="SMART" id="SM00490">
    <property type="entry name" value="HELICc"/>
    <property type="match status" value="1"/>
</dbReference>
<name>A0A5C3NCE0_9AGAM</name>
<evidence type="ECO:0000256" key="10">
    <source>
        <dbReference type="ARBA" id="ARBA00034617"/>
    </source>
</evidence>
<dbReference type="InterPro" id="IPR027417">
    <property type="entry name" value="P-loop_NTPase"/>
</dbReference>
<dbReference type="PROSITE" id="PS51192">
    <property type="entry name" value="HELICASE_ATP_BIND_1"/>
    <property type="match status" value="1"/>
</dbReference>
<keyword evidence="7" id="KW-0238">DNA-binding</keyword>
<dbReference type="Gene3D" id="3.40.50.300">
    <property type="entry name" value="P-loop containing nucleotide triphosphate hydrolases"/>
    <property type="match status" value="2"/>
</dbReference>
<dbReference type="InterPro" id="IPR014001">
    <property type="entry name" value="Helicase_ATP-bd"/>
</dbReference>
<evidence type="ECO:0000256" key="9">
    <source>
        <dbReference type="ARBA" id="ARBA00023242"/>
    </source>
</evidence>
<feature type="domain" description="Helicase ATP-binding" evidence="12">
    <location>
        <begin position="21"/>
        <end position="199"/>
    </location>
</feature>
<dbReference type="GO" id="GO:0003677">
    <property type="term" value="F:DNA binding"/>
    <property type="evidence" value="ECO:0007669"/>
    <property type="project" value="UniProtKB-KW"/>
</dbReference>
<dbReference type="SUPFAM" id="SSF46785">
    <property type="entry name" value="Winged helix' DNA-binding domain"/>
    <property type="match status" value="1"/>
</dbReference>
<dbReference type="GO" id="GO:0043138">
    <property type="term" value="F:3'-5' DNA helicase activity"/>
    <property type="evidence" value="ECO:0007669"/>
    <property type="project" value="UniProtKB-EC"/>
</dbReference>
<dbReference type="PANTHER" id="PTHR13710">
    <property type="entry name" value="DNA HELICASE RECQ FAMILY MEMBER"/>
    <property type="match status" value="1"/>
</dbReference>
<dbReference type="EMBL" id="ML213505">
    <property type="protein sequence ID" value="TFK55354.1"/>
    <property type="molecule type" value="Genomic_DNA"/>
</dbReference>
<evidence type="ECO:0000256" key="5">
    <source>
        <dbReference type="ARBA" id="ARBA00022806"/>
    </source>
</evidence>
<dbReference type="SMART" id="SM00956">
    <property type="entry name" value="RQC"/>
    <property type="match status" value="1"/>
</dbReference>
<comment type="catalytic activity">
    <reaction evidence="10 11">
        <text>Couples ATP hydrolysis with the unwinding of duplex DNA by translocating in the 3'-5' direction.</text>
        <dbReference type="EC" id="5.6.2.4"/>
    </reaction>
</comment>
<gene>
    <name evidence="14" type="ORF">OE88DRAFT_1623151</name>
</gene>
<keyword evidence="3 11" id="KW-0547">Nucleotide-binding</keyword>
<evidence type="ECO:0000256" key="1">
    <source>
        <dbReference type="ARBA" id="ARBA00004123"/>
    </source>
</evidence>
<keyword evidence="15" id="KW-1185">Reference proteome</keyword>
<dbReference type="SUPFAM" id="SSF52540">
    <property type="entry name" value="P-loop containing nucleoside triphosphate hydrolases"/>
    <property type="match status" value="1"/>
</dbReference>
<dbReference type="PANTHER" id="PTHR13710:SF153">
    <property type="entry name" value="RECQ-LIKE DNA HELICASE BLM"/>
    <property type="match status" value="1"/>
</dbReference>
<dbReference type="GO" id="GO:0005634">
    <property type="term" value="C:nucleus"/>
    <property type="evidence" value="ECO:0007669"/>
    <property type="project" value="UniProtKB-SubCell"/>
</dbReference>
<dbReference type="GO" id="GO:0016887">
    <property type="term" value="F:ATP hydrolysis activity"/>
    <property type="evidence" value="ECO:0007669"/>
    <property type="project" value="RHEA"/>
</dbReference>
<sequence>MEKLVSVFDMKKFRKNQLEAITATLSGRDVLVLMPTGGGKSLCYQLPAICQTGKTRGVTVVLSPLLALMRDQEQSLLSKGIDVVNLSSDQSDEANSDAWKKVSSRKKPSIMYVTPEKLESSGRLRNALANLYEEGELARFVVDEAHVISSWGKSFRTAYASLGSLRRSYPDVPIMALTATANQKTRLDIMGKLGIRECEVLLQSFNRPNLHYSVRPKSRDVVHDIATYIKSRHARETGIIYCLSRNKCEEVAMELKEKYGLRARHYHAALDKADRQRVQKAWQDGEFEIIVATIAFGMGIDKRDAVRFVIHQTMSRSLDCYAQETGRAGRDGLPSDCVLFYSGQDVALIQQQIRNEDSLPREVAQLQIHELWQMADFCQNDVDCRRQELMAFFDQVFDPKDCHSSCDNCVQVKELKRENFTQQAQEVVRLLQLMLEQEKRVTQTLCIAVYRGSKIADVTKRGFDQLPLFGAGKALPANLIHRLFSHLYFKGVFIQEAVTIATWTNYYMQVSMRASSLSQS</sequence>
<comment type="catalytic activity">
    <reaction evidence="11">
        <text>ATP + H2O = ADP + phosphate + H(+)</text>
        <dbReference type="Rhea" id="RHEA:13065"/>
        <dbReference type="ChEBI" id="CHEBI:15377"/>
        <dbReference type="ChEBI" id="CHEBI:15378"/>
        <dbReference type="ChEBI" id="CHEBI:30616"/>
        <dbReference type="ChEBI" id="CHEBI:43474"/>
        <dbReference type="ChEBI" id="CHEBI:456216"/>
    </reaction>
</comment>
<dbReference type="NCBIfam" id="TIGR00614">
    <property type="entry name" value="recQ_fam"/>
    <property type="match status" value="1"/>
</dbReference>
<dbReference type="InterPro" id="IPR036388">
    <property type="entry name" value="WH-like_DNA-bd_sf"/>
</dbReference>
<dbReference type="GO" id="GO:0005737">
    <property type="term" value="C:cytoplasm"/>
    <property type="evidence" value="ECO:0007669"/>
    <property type="project" value="TreeGrafter"/>
</dbReference>
<dbReference type="InterPro" id="IPR011545">
    <property type="entry name" value="DEAD/DEAH_box_helicase_dom"/>
</dbReference>
<organism evidence="14 15">
    <name type="scientific">Heliocybe sulcata</name>
    <dbReference type="NCBI Taxonomy" id="5364"/>
    <lineage>
        <taxon>Eukaryota</taxon>
        <taxon>Fungi</taxon>
        <taxon>Dikarya</taxon>
        <taxon>Basidiomycota</taxon>
        <taxon>Agaricomycotina</taxon>
        <taxon>Agaricomycetes</taxon>
        <taxon>Gloeophyllales</taxon>
        <taxon>Gloeophyllaceae</taxon>
        <taxon>Heliocybe</taxon>
    </lineage>
</organism>
<keyword evidence="8" id="KW-0413">Isomerase</keyword>
<dbReference type="Pfam" id="PF09382">
    <property type="entry name" value="RQC"/>
    <property type="match status" value="1"/>
</dbReference>
<dbReference type="InterPro" id="IPR032284">
    <property type="entry name" value="RecQ_Zn-bd"/>
</dbReference>
<feature type="domain" description="Helicase C-terminal" evidence="13">
    <location>
        <begin position="221"/>
        <end position="372"/>
    </location>
</feature>
<dbReference type="Pfam" id="PF00271">
    <property type="entry name" value="Helicase_C"/>
    <property type="match status" value="1"/>
</dbReference>
<evidence type="ECO:0000256" key="3">
    <source>
        <dbReference type="ARBA" id="ARBA00022741"/>
    </source>
</evidence>
<evidence type="ECO:0000256" key="11">
    <source>
        <dbReference type="RuleBase" id="RU364117"/>
    </source>
</evidence>